<dbReference type="EMBL" id="CAJVQA010021041">
    <property type="protein sequence ID" value="CAG8766992.1"/>
    <property type="molecule type" value="Genomic_DNA"/>
</dbReference>
<evidence type="ECO:0000313" key="2">
    <source>
        <dbReference type="Proteomes" id="UP000789759"/>
    </source>
</evidence>
<protein>
    <submittedName>
        <fullName evidence="1">8570_t:CDS:1</fullName>
    </submittedName>
</protein>
<dbReference type="Proteomes" id="UP000789759">
    <property type="component" value="Unassembled WGS sequence"/>
</dbReference>
<name>A0A9N9J683_9GLOM</name>
<reference evidence="1" key="1">
    <citation type="submission" date="2021-06" db="EMBL/GenBank/DDBJ databases">
        <authorList>
            <person name="Kallberg Y."/>
            <person name="Tangrot J."/>
            <person name="Rosling A."/>
        </authorList>
    </citation>
    <scope>NUCLEOTIDE SEQUENCE</scope>
    <source>
        <strain evidence="1">FL966</strain>
    </source>
</reference>
<keyword evidence="2" id="KW-1185">Reference proteome</keyword>
<gene>
    <name evidence="1" type="ORF">CPELLU_LOCUS15640</name>
</gene>
<accession>A0A9N9J683</accession>
<sequence length="127" mass="14956">QKLQIPEIGSEFLTVESFKKAGGHTPFVTLQYIIDGKYRNNYNITEETQKRKKYTKHQSCPVILKVILNKNNVWVVYFYKDQHNHELLLLSQVHCFHQYQIPKIEQKELVNIMLRSKAPTRSIANAI</sequence>
<dbReference type="OrthoDB" id="2379842at2759"/>
<comment type="caution">
    <text evidence="1">The sequence shown here is derived from an EMBL/GenBank/DDBJ whole genome shotgun (WGS) entry which is preliminary data.</text>
</comment>
<feature type="non-terminal residue" evidence="1">
    <location>
        <position position="1"/>
    </location>
</feature>
<dbReference type="AlphaFoldDB" id="A0A9N9J683"/>
<organism evidence="1 2">
    <name type="scientific">Cetraspora pellucida</name>
    <dbReference type="NCBI Taxonomy" id="1433469"/>
    <lineage>
        <taxon>Eukaryota</taxon>
        <taxon>Fungi</taxon>
        <taxon>Fungi incertae sedis</taxon>
        <taxon>Mucoromycota</taxon>
        <taxon>Glomeromycotina</taxon>
        <taxon>Glomeromycetes</taxon>
        <taxon>Diversisporales</taxon>
        <taxon>Gigasporaceae</taxon>
        <taxon>Cetraspora</taxon>
    </lineage>
</organism>
<evidence type="ECO:0000313" key="1">
    <source>
        <dbReference type="EMBL" id="CAG8766992.1"/>
    </source>
</evidence>
<proteinExistence type="predicted"/>